<reference evidence="1" key="1">
    <citation type="submission" date="2021-05" db="EMBL/GenBank/DDBJ databases">
        <title>Comparative genomics of three Colletotrichum scovillei strains and genetic complementation revealed genes involved fungal growth and virulence on chili pepper.</title>
        <authorList>
            <person name="Hsieh D.-K."/>
            <person name="Chuang S.-C."/>
            <person name="Chen C.-Y."/>
            <person name="Chao Y.-T."/>
            <person name="Lu M.-Y.J."/>
            <person name="Lee M.-H."/>
            <person name="Shih M.-C."/>
        </authorList>
    </citation>
    <scope>NUCLEOTIDE SEQUENCE</scope>
    <source>
        <strain evidence="1">Coll-153</strain>
    </source>
</reference>
<sequence>MAISPTWIEDLDMQVIRLSGISATPSKAEETWYSQRGSTGQDRFDNLKTIIRDFVSVGDECGEESNWLWAVEAAGRYKGSRSN</sequence>
<organism evidence="1 2">
    <name type="scientific">Colletotrichum scovillei</name>
    <dbReference type="NCBI Taxonomy" id="1209932"/>
    <lineage>
        <taxon>Eukaryota</taxon>
        <taxon>Fungi</taxon>
        <taxon>Dikarya</taxon>
        <taxon>Ascomycota</taxon>
        <taxon>Pezizomycotina</taxon>
        <taxon>Sordariomycetes</taxon>
        <taxon>Hypocreomycetidae</taxon>
        <taxon>Glomerellales</taxon>
        <taxon>Glomerellaceae</taxon>
        <taxon>Colletotrichum</taxon>
        <taxon>Colletotrichum acutatum species complex</taxon>
    </lineage>
</organism>
<protein>
    <submittedName>
        <fullName evidence="1">Uncharacterized protein</fullName>
    </submittedName>
</protein>
<dbReference type="EMBL" id="JAESDN010000005">
    <property type="protein sequence ID" value="KAG7050786.1"/>
    <property type="molecule type" value="Genomic_DNA"/>
</dbReference>
<keyword evidence="2" id="KW-1185">Reference proteome</keyword>
<evidence type="ECO:0000313" key="2">
    <source>
        <dbReference type="Proteomes" id="UP000699042"/>
    </source>
</evidence>
<dbReference type="Proteomes" id="UP000699042">
    <property type="component" value="Unassembled WGS sequence"/>
</dbReference>
<comment type="caution">
    <text evidence="1">The sequence shown here is derived from an EMBL/GenBank/DDBJ whole genome shotgun (WGS) entry which is preliminary data.</text>
</comment>
<accession>A0A9P7R8W3</accession>
<evidence type="ECO:0000313" key="1">
    <source>
        <dbReference type="EMBL" id="KAG7050786.1"/>
    </source>
</evidence>
<gene>
    <name evidence="1" type="ORF">JMJ77_013526</name>
</gene>
<name>A0A9P7R8W3_9PEZI</name>
<dbReference type="AlphaFoldDB" id="A0A9P7R8W3"/>
<proteinExistence type="predicted"/>